<comment type="caution">
    <text evidence="5">The sequence shown here is derived from an EMBL/GenBank/DDBJ whole genome shotgun (WGS) entry which is preliminary data.</text>
</comment>
<dbReference type="InterPro" id="IPR000835">
    <property type="entry name" value="HTH_MarR-typ"/>
</dbReference>
<protein>
    <recommendedName>
        <fullName evidence="4">HTH marR-type domain-containing protein</fullName>
    </recommendedName>
</protein>
<dbReference type="EMBL" id="AYYQ01000036">
    <property type="protein sequence ID" value="KRM67512.1"/>
    <property type="molecule type" value="Genomic_DNA"/>
</dbReference>
<dbReference type="PANTHER" id="PTHR35790:SF4">
    <property type="entry name" value="HTH-TYPE TRANSCRIPTIONAL REGULATOR PCHR"/>
    <property type="match status" value="1"/>
</dbReference>
<dbReference type="STRING" id="1423781.FD06_GL000663"/>
<dbReference type="GO" id="GO:0003700">
    <property type="term" value="F:DNA-binding transcription factor activity"/>
    <property type="evidence" value="ECO:0007669"/>
    <property type="project" value="InterPro"/>
</dbReference>
<keyword evidence="3" id="KW-0804">Transcription</keyword>
<evidence type="ECO:0000256" key="3">
    <source>
        <dbReference type="ARBA" id="ARBA00023163"/>
    </source>
</evidence>
<keyword evidence="2" id="KW-0238">DNA-binding</keyword>
<evidence type="ECO:0000313" key="5">
    <source>
        <dbReference type="EMBL" id="KRM67512.1"/>
    </source>
</evidence>
<sequence length="161" mass="18380">MNKKGVENLPDVKHLKQALDNLINQDSQQDHEKAWLIEHMDNENARNVINKLSTRDLHVIAEIYQSQPMQVKRLPDKLKLSQPTISRAINKLAGMNVLSRYKATHNGKEIIVNLTSLGNKIAEIHAQLELHINHRLTQALAKYSSEEINQVTEVLQKLSKV</sequence>
<gene>
    <name evidence="5" type="ORF">FD06_GL000663</name>
</gene>
<organism evidence="5 6">
    <name type="scientific">Apilactobacillus ozensis DSM 23829 = JCM 17196</name>
    <dbReference type="NCBI Taxonomy" id="1423781"/>
    <lineage>
        <taxon>Bacteria</taxon>
        <taxon>Bacillati</taxon>
        <taxon>Bacillota</taxon>
        <taxon>Bacilli</taxon>
        <taxon>Lactobacillales</taxon>
        <taxon>Lactobacillaceae</taxon>
        <taxon>Apilactobacillus</taxon>
    </lineage>
</organism>
<accession>A0A0R2AJP3</accession>
<dbReference type="SMART" id="SM00347">
    <property type="entry name" value="HTH_MARR"/>
    <property type="match status" value="1"/>
</dbReference>
<dbReference type="Gene3D" id="1.10.10.10">
    <property type="entry name" value="Winged helix-like DNA-binding domain superfamily/Winged helix DNA-binding domain"/>
    <property type="match status" value="1"/>
</dbReference>
<dbReference type="InterPro" id="IPR052067">
    <property type="entry name" value="Metal_resp_HTH_trans_reg"/>
</dbReference>
<keyword evidence="6" id="KW-1185">Reference proteome</keyword>
<dbReference type="Pfam" id="PF01047">
    <property type="entry name" value="MarR"/>
    <property type="match status" value="1"/>
</dbReference>
<reference evidence="5 6" key="1">
    <citation type="journal article" date="2015" name="Genome Announc.">
        <title>Expanding the biotechnology potential of lactobacilli through comparative genomics of 213 strains and associated genera.</title>
        <authorList>
            <person name="Sun Z."/>
            <person name="Harris H.M."/>
            <person name="McCann A."/>
            <person name="Guo C."/>
            <person name="Argimon S."/>
            <person name="Zhang W."/>
            <person name="Yang X."/>
            <person name="Jeffery I.B."/>
            <person name="Cooney J.C."/>
            <person name="Kagawa T.F."/>
            <person name="Liu W."/>
            <person name="Song Y."/>
            <person name="Salvetti E."/>
            <person name="Wrobel A."/>
            <person name="Rasinkangas P."/>
            <person name="Parkhill J."/>
            <person name="Rea M.C."/>
            <person name="O'Sullivan O."/>
            <person name="Ritari J."/>
            <person name="Douillard F.P."/>
            <person name="Paul Ross R."/>
            <person name="Yang R."/>
            <person name="Briner A.E."/>
            <person name="Felis G.E."/>
            <person name="de Vos W.M."/>
            <person name="Barrangou R."/>
            <person name="Klaenhammer T.R."/>
            <person name="Caufield P.W."/>
            <person name="Cui Y."/>
            <person name="Zhang H."/>
            <person name="O'Toole P.W."/>
        </authorList>
    </citation>
    <scope>NUCLEOTIDE SEQUENCE [LARGE SCALE GENOMIC DNA]</scope>
    <source>
        <strain evidence="5 6">DSM 23829</strain>
    </source>
</reference>
<dbReference type="AlphaFoldDB" id="A0A0R2AJP3"/>
<keyword evidence="1" id="KW-0805">Transcription regulation</keyword>
<dbReference type="Proteomes" id="UP000052012">
    <property type="component" value="Unassembled WGS sequence"/>
</dbReference>
<dbReference type="PROSITE" id="PS50995">
    <property type="entry name" value="HTH_MARR_2"/>
    <property type="match status" value="1"/>
</dbReference>
<evidence type="ECO:0000259" key="4">
    <source>
        <dbReference type="PROSITE" id="PS50995"/>
    </source>
</evidence>
<feature type="domain" description="HTH marR-type" evidence="4">
    <location>
        <begin position="16"/>
        <end position="160"/>
    </location>
</feature>
<evidence type="ECO:0000313" key="6">
    <source>
        <dbReference type="Proteomes" id="UP000052012"/>
    </source>
</evidence>
<dbReference type="SUPFAM" id="SSF46785">
    <property type="entry name" value="Winged helix' DNA-binding domain"/>
    <property type="match status" value="1"/>
</dbReference>
<dbReference type="GO" id="GO:0003677">
    <property type="term" value="F:DNA binding"/>
    <property type="evidence" value="ECO:0007669"/>
    <property type="project" value="UniProtKB-KW"/>
</dbReference>
<dbReference type="PANTHER" id="PTHR35790">
    <property type="entry name" value="HTH-TYPE TRANSCRIPTIONAL REGULATOR PCHR"/>
    <property type="match status" value="1"/>
</dbReference>
<dbReference type="InterPro" id="IPR036388">
    <property type="entry name" value="WH-like_DNA-bd_sf"/>
</dbReference>
<evidence type="ECO:0000256" key="1">
    <source>
        <dbReference type="ARBA" id="ARBA00023015"/>
    </source>
</evidence>
<dbReference type="InterPro" id="IPR036390">
    <property type="entry name" value="WH_DNA-bd_sf"/>
</dbReference>
<proteinExistence type="predicted"/>
<evidence type="ECO:0000256" key="2">
    <source>
        <dbReference type="ARBA" id="ARBA00023125"/>
    </source>
</evidence>
<name>A0A0R2AJP3_9LACO</name>
<dbReference type="PATRIC" id="fig|1423781.4.peg.677"/>